<dbReference type="Proteomes" id="UP000007813">
    <property type="component" value="Unassembled WGS sequence"/>
</dbReference>
<name>J3EXB6_9EURY</name>
<comment type="caution">
    <text evidence="2">The sequence shown here is derived from an EMBL/GenBank/DDBJ whole genome shotgun (WGS) entry which is preliminary data.</text>
</comment>
<evidence type="ECO:0000313" key="3">
    <source>
        <dbReference type="Proteomes" id="UP000007813"/>
    </source>
</evidence>
<dbReference type="AlphaFoldDB" id="J3EXB6"/>
<organism evidence="2 3">
    <name type="scientific">Halogranum salarium B-1</name>
    <dbReference type="NCBI Taxonomy" id="1210908"/>
    <lineage>
        <taxon>Archaea</taxon>
        <taxon>Methanobacteriati</taxon>
        <taxon>Methanobacteriota</taxon>
        <taxon>Stenosarchaea group</taxon>
        <taxon>Halobacteria</taxon>
        <taxon>Halobacteriales</taxon>
        <taxon>Haloferacaceae</taxon>
    </lineage>
</organism>
<sequence length="285" mass="30740">MVVVSTPHTVYDGTALDLRDTNVAAADLLAAIRGESPTALDVTCSSPNPPHDVLGHVSLDDAIPSRRALLAAAARSRGHTAPQRPAYDAALRKLRELEVPTVDVATARKRVADAGAEEAQLRERMATLRGRLQARRETDAETASVTTDLTDTAARLSEVETERIAAEQALDRQERRAADAREVRQRRLELEDRVANLERRMRASLAERISSVFDEERDSLGSLDALGSLEFDGADADVSVTFDDLLTQLVAVRVADLAAPVVVSASVFTDARSAARSLDASVILL</sequence>
<dbReference type="Pfam" id="PF25254">
    <property type="entry name" value="DUF7856"/>
    <property type="match status" value="1"/>
</dbReference>
<reference evidence="2 3" key="1">
    <citation type="journal article" date="2012" name="J. Bacteriol.">
        <title>Draft Genome Sequence of the Extremely Halophilic Archaeon Halogranum salarium B-1T.</title>
        <authorList>
            <person name="Kim K.K."/>
            <person name="Lee K.C."/>
            <person name="Lee J.S."/>
        </authorList>
    </citation>
    <scope>NUCLEOTIDE SEQUENCE [LARGE SCALE GENOMIC DNA]</scope>
    <source>
        <strain evidence="2 3">B-1</strain>
    </source>
</reference>
<proteinExistence type="predicted"/>
<dbReference type="InterPro" id="IPR057178">
    <property type="entry name" value="DUF7856"/>
</dbReference>
<gene>
    <name evidence="2" type="ORF">HSB1_18500</name>
</gene>
<dbReference type="eggNOG" id="arCOG08972">
    <property type="taxonomic scope" value="Archaea"/>
</dbReference>
<feature type="coiled-coil region" evidence="1">
    <location>
        <begin position="156"/>
        <end position="207"/>
    </location>
</feature>
<accession>J3EXB6</accession>
<dbReference type="OrthoDB" id="242664at2157"/>
<keyword evidence="1" id="KW-0175">Coiled coil</keyword>
<evidence type="ECO:0000256" key="1">
    <source>
        <dbReference type="SAM" id="Coils"/>
    </source>
</evidence>
<dbReference type="EMBL" id="ALJD01000004">
    <property type="protein sequence ID" value="EJN59692.1"/>
    <property type="molecule type" value="Genomic_DNA"/>
</dbReference>
<evidence type="ECO:0000313" key="2">
    <source>
        <dbReference type="EMBL" id="EJN59692.1"/>
    </source>
</evidence>
<dbReference type="RefSeq" id="WP_009366929.1">
    <property type="nucleotide sequence ID" value="NZ_ALJD01000004.1"/>
</dbReference>
<protein>
    <submittedName>
        <fullName evidence="2">Uncharacterized protein</fullName>
    </submittedName>
</protein>